<keyword evidence="4" id="KW-1185">Reference proteome</keyword>
<evidence type="ECO:0000259" key="2">
    <source>
        <dbReference type="Pfam" id="PF06985"/>
    </source>
</evidence>
<protein>
    <recommendedName>
        <fullName evidence="2">Heterokaryon incompatibility domain-containing protein</fullName>
    </recommendedName>
</protein>
<proteinExistence type="predicted"/>
<dbReference type="eggNOG" id="ENOG502RYWV">
    <property type="taxonomic scope" value="Eukaryota"/>
</dbReference>
<dbReference type="GeneID" id="19460203"/>
<dbReference type="Proteomes" id="UP000016922">
    <property type="component" value="Unassembled WGS sequence"/>
</dbReference>
<dbReference type="RefSeq" id="XP_008084094.1">
    <property type="nucleotide sequence ID" value="XM_008085903.1"/>
</dbReference>
<dbReference type="OMA" id="ILQFFTW"/>
<dbReference type="EMBL" id="KE145367">
    <property type="protein sequence ID" value="EPE29985.1"/>
    <property type="molecule type" value="Genomic_DNA"/>
</dbReference>
<reference evidence="3 4" key="1">
    <citation type="journal article" date="2013" name="BMC Genomics">
        <title>Genomics-driven discovery of the pneumocandin biosynthetic gene cluster in the fungus Glarea lozoyensis.</title>
        <authorList>
            <person name="Chen L."/>
            <person name="Yue Q."/>
            <person name="Zhang X."/>
            <person name="Xiang M."/>
            <person name="Wang C."/>
            <person name="Li S."/>
            <person name="Che Y."/>
            <person name="Ortiz-Lopez F.J."/>
            <person name="Bills G.F."/>
            <person name="Liu X."/>
            <person name="An Z."/>
        </authorList>
    </citation>
    <scope>NUCLEOTIDE SEQUENCE [LARGE SCALE GENOMIC DNA]</scope>
    <source>
        <strain evidence="4">ATCC 20868 / MF5171</strain>
    </source>
</reference>
<accession>S3CWG3</accession>
<evidence type="ECO:0000256" key="1">
    <source>
        <dbReference type="SAM" id="MobiDB-lite"/>
    </source>
</evidence>
<dbReference type="PANTHER" id="PTHR33112">
    <property type="entry name" value="DOMAIN PROTEIN, PUTATIVE-RELATED"/>
    <property type="match status" value="1"/>
</dbReference>
<feature type="domain" description="Heterokaryon incompatibility" evidence="2">
    <location>
        <begin position="224"/>
        <end position="372"/>
    </location>
</feature>
<organism evidence="3 4">
    <name type="scientific">Glarea lozoyensis (strain ATCC 20868 / MF5171)</name>
    <dbReference type="NCBI Taxonomy" id="1116229"/>
    <lineage>
        <taxon>Eukaryota</taxon>
        <taxon>Fungi</taxon>
        <taxon>Dikarya</taxon>
        <taxon>Ascomycota</taxon>
        <taxon>Pezizomycotina</taxon>
        <taxon>Leotiomycetes</taxon>
        <taxon>Helotiales</taxon>
        <taxon>Helotiaceae</taxon>
        <taxon>Glarea</taxon>
    </lineage>
</organism>
<sequence>MTWKLCARCSPLGLNVEHFRVQGDTLSATRLSIQSLKLANERYFLGSLEEISRETEATCQLCALISHAVPDLKSSHTKHAACYLVWELDGRTSVDIGAKAERRTRRLRIFWDHPDLQRYNSSLVLTAPAIYDNSDVDYRGLLSKETEFLGRRLGSKESKRNLIRELLRLCERHHDDRCTSKLGIEDDFHETLMEPYFGVMDIENDNLTPLPFKENGNQLNFESYATVSYVWGRSGNHQHSTKIANIQSRRKSGGLASVIKTLPKALQQSIRLIRELGIRYIWIDALCIVQDSSHSWNLNARAMHLIYGNAIFTLCAADGLDVKTGLLALDENHQPAQWFAASVQGANLMLHQSPEVNIEASQWNKRAWTFQERLLSKRCLIFTSGRVYFQCRSTGMSEDIFADRSGRGWSLDLLRSPLQMLSQLKLRALWFYAHCVSLYTGRDLSEPFDILSAFSGMCKLMEYTMHSPFIFGLPTSHFDFALLWQPVGRSSRLIKPTHSNEQKYKDMKFPSWSWCGWESTGIQYAREMVDGCLTDVHAWLMDHTWIDWYIRDGHGTLRRVWDSSWAKEDESTNARWKGYEVQSKKTPTSGIPKARPRLRQRHPQPYSNTVPMPYNPTPAAREQTNTVTTPFSHYPQVQGEGRGFPMGNPFNPSHQVVHYPPSDSDSSSSTPSGNDDLKSKEQAYDSYGRPRQGLGMSASLNQTRDDFTLTLPEDPYHVRKSSKGGDAHPGREFSDQIFLQFFTWHARFHVVPTTPDVSSDGLGQGQHRCHIIDQRGDKCGSIVVDTDWLQRQQSCEVRENGTTNGHLDETEKTEKTEFEFIAISEAKSFTKEEFPDWTYYIPEERIDSEWDLFYVLLVEYSEIEGFYRRVALGKIFKAAFDLSDDEWKEIILG</sequence>
<evidence type="ECO:0000313" key="4">
    <source>
        <dbReference type="Proteomes" id="UP000016922"/>
    </source>
</evidence>
<gene>
    <name evidence="3" type="ORF">GLAREA_01145</name>
</gene>
<feature type="compositionally biased region" description="Low complexity" evidence="1">
    <location>
        <begin position="660"/>
        <end position="672"/>
    </location>
</feature>
<feature type="region of interest" description="Disordered" evidence="1">
    <location>
        <begin position="639"/>
        <end position="680"/>
    </location>
</feature>
<dbReference type="AlphaFoldDB" id="S3CWG3"/>
<dbReference type="KEGG" id="glz:GLAREA_01145"/>
<evidence type="ECO:0000313" key="3">
    <source>
        <dbReference type="EMBL" id="EPE29985.1"/>
    </source>
</evidence>
<dbReference type="PANTHER" id="PTHR33112:SF12">
    <property type="entry name" value="HETEROKARYON INCOMPATIBILITY DOMAIN-CONTAINING PROTEIN"/>
    <property type="match status" value="1"/>
</dbReference>
<dbReference type="OrthoDB" id="5135333at2759"/>
<name>S3CWG3_GLAL2</name>
<dbReference type="InterPro" id="IPR010730">
    <property type="entry name" value="HET"/>
</dbReference>
<dbReference type="Pfam" id="PF06985">
    <property type="entry name" value="HET"/>
    <property type="match status" value="1"/>
</dbReference>
<feature type="region of interest" description="Disordered" evidence="1">
    <location>
        <begin position="579"/>
        <end position="623"/>
    </location>
</feature>
<dbReference type="HOGENOM" id="CLU_003953_5_0_1"/>